<dbReference type="Proteomes" id="UP000054815">
    <property type="component" value="Unassembled WGS sequence"/>
</dbReference>
<comment type="caution">
    <text evidence="1">The sequence shown here is derived from an EMBL/GenBank/DDBJ whole genome shotgun (WGS) entry which is preliminary data.</text>
</comment>
<protein>
    <submittedName>
        <fullName evidence="1">Uncharacterized protein</fullName>
    </submittedName>
</protein>
<sequence length="100" mass="11748">MKDYSQAKLCRHCRPDFDIRSFQVGREFLVDQLVLQVQDNLVHQLLLVLLASLVTRLDQQDRLALASQCRHLHTDFQCRLSVRKHLHLASAFEFDLLKSF</sequence>
<gene>
    <name evidence="1" type="ORF">T4E_10629</name>
</gene>
<name>A0A0V0Y2Z4_TRIPS</name>
<evidence type="ECO:0000313" key="2">
    <source>
        <dbReference type="Proteomes" id="UP000054815"/>
    </source>
</evidence>
<reference evidence="1 2" key="1">
    <citation type="submission" date="2015-01" db="EMBL/GenBank/DDBJ databases">
        <title>Evolution of Trichinella species and genotypes.</title>
        <authorList>
            <person name="Korhonen P.K."/>
            <person name="Edoardo P."/>
            <person name="Giuseppe L.R."/>
            <person name="Gasser R.B."/>
        </authorList>
    </citation>
    <scope>NUCLEOTIDE SEQUENCE [LARGE SCALE GENOMIC DNA]</scope>
    <source>
        <strain evidence="1">ISS141</strain>
    </source>
</reference>
<dbReference type="EMBL" id="JYDU01000069">
    <property type="protein sequence ID" value="KRX94589.1"/>
    <property type="molecule type" value="Genomic_DNA"/>
</dbReference>
<proteinExistence type="predicted"/>
<evidence type="ECO:0000313" key="1">
    <source>
        <dbReference type="EMBL" id="KRX94589.1"/>
    </source>
</evidence>
<dbReference type="AlphaFoldDB" id="A0A0V0Y2Z4"/>
<accession>A0A0V0Y2Z4</accession>
<organism evidence="1 2">
    <name type="scientific">Trichinella pseudospiralis</name>
    <name type="common">Parasitic roundworm</name>
    <dbReference type="NCBI Taxonomy" id="6337"/>
    <lineage>
        <taxon>Eukaryota</taxon>
        <taxon>Metazoa</taxon>
        <taxon>Ecdysozoa</taxon>
        <taxon>Nematoda</taxon>
        <taxon>Enoplea</taxon>
        <taxon>Dorylaimia</taxon>
        <taxon>Trichinellida</taxon>
        <taxon>Trichinellidae</taxon>
        <taxon>Trichinella</taxon>
    </lineage>
</organism>